<protein>
    <submittedName>
        <fullName evidence="1">YceK/YidQ family lipoprotein</fullName>
    </submittedName>
</protein>
<dbReference type="RefSeq" id="WP_045183883.1">
    <property type="nucleotide sequence ID" value="NZ_CP162607.1"/>
</dbReference>
<dbReference type="EMBL" id="CP162607">
    <property type="protein sequence ID" value="XDK38304.1"/>
    <property type="molecule type" value="Genomic_DNA"/>
</dbReference>
<name>A0AB39I146_9PSED</name>
<proteinExistence type="predicted"/>
<reference evidence="1" key="1">
    <citation type="submission" date="2024-07" db="EMBL/GenBank/DDBJ databases">
        <title>Identification and characteristics of a novel species of coltsfoot's symbiotic bacteria.</title>
        <authorList>
            <person name="Juszczyk A."/>
            <person name="Jasielczuk I."/>
            <person name="Gurgul A."/>
            <person name="Rogala M."/>
            <person name="Kowalczyk A."/>
            <person name="Szmatola T."/>
            <person name="Kosecka-Strojek M."/>
            <person name="Arent Z."/>
            <person name="Latowski D."/>
        </authorList>
    </citation>
    <scope>NUCLEOTIDE SEQUENCE</scope>
    <source>
        <strain evidence="1">Hg7Tf</strain>
    </source>
</reference>
<organism evidence="1">
    <name type="scientific">Pseudomonas sp. Hg7Tf</name>
    <dbReference type="NCBI Taxonomy" id="3236988"/>
    <lineage>
        <taxon>Bacteria</taxon>
        <taxon>Pseudomonadati</taxon>
        <taxon>Pseudomonadota</taxon>
        <taxon>Gammaproteobacteria</taxon>
        <taxon>Pseudomonadales</taxon>
        <taxon>Pseudomonadaceae</taxon>
        <taxon>Pseudomonas</taxon>
    </lineage>
</organism>
<dbReference type="AlphaFoldDB" id="A0AB39I146"/>
<dbReference type="PROSITE" id="PS51257">
    <property type="entry name" value="PROKAR_LIPOPROTEIN"/>
    <property type="match status" value="1"/>
</dbReference>
<dbReference type="InterPro" id="IPR010780">
    <property type="entry name" value="DUF1375"/>
</dbReference>
<sequence>MKAIGSLLIVISLTGCGTINTVFRDDSVASSKLAHWQSHCDSIPRIYSGVALDFCALHAEPRRTVGSTGQPSAVLMMVDLVLSGVADTVALPYTIYAQQRDGDIPKTRLK</sequence>
<keyword evidence="1" id="KW-0449">Lipoprotein</keyword>
<evidence type="ECO:0000313" key="1">
    <source>
        <dbReference type="EMBL" id="XDK38304.1"/>
    </source>
</evidence>
<accession>A0AB39I146</accession>
<dbReference type="Pfam" id="PF07119">
    <property type="entry name" value="DUF1375"/>
    <property type="match status" value="1"/>
</dbReference>
<gene>
    <name evidence="1" type="ORF">AB4Y39_06475</name>
</gene>